<dbReference type="AlphaFoldDB" id="A0A3B1DZ50"/>
<dbReference type="InterPro" id="IPR029063">
    <property type="entry name" value="SAM-dependent_MTases_sf"/>
</dbReference>
<dbReference type="SUPFAM" id="SSF53335">
    <property type="entry name" value="S-adenosyl-L-methionine-dependent methyltransferases"/>
    <property type="match status" value="1"/>
</dbReference>
<sequence>MPAEPDCPFVSRGGLKLRHALDVFAIDPAGLVCADLGCSTGGFTDCLLQAGASRVFCVDTAYGQFAWKLRTDSRVVLLERANAMHTEPPSEVGEGVGLVVIDLGWTRQDKAIPAALRWLGKDGCIVSLIKPHYEQPLVPRARMGKGKSKSPPMEDEEAERVVERVVEQMPGLGVRVAGLTTSPIRGGKAGKGAAKGNVEFLAMLQRCTK</sequence>
<keyword evidence="3" id="KW-0489">Methyltransferase</keyword>
<organism evidence="3">
    <name type="scientific">hydrothermal vent metagenome</name>
    <dbReference type="NCBI Taxonomy" id="652676"/>
    <lineage>
        <taxon>unclassified sequences</taxon>
        <taxon>metagenomes</taxon>
        <taxon>ecological metagenomes</taxon>
    </lineage>
</organism>
<dbReference type="PANTHER" id="PTHR32319">
    <property type="entry name" value="BACTERIAL HEMOLYSIN-LIKE PROTEIN"/>
    <property type="match status" value="1"/>
</dbReference>
<name>A0A3B1DZ50_9ZZZZ</name>
<dbReference type="InterPro" id="IPR047048">
    <property type="entry name" value="TlyA"/>
</dbReference>
<dbReference type="Gene3D" id="3.40.50.150">
    <property type="entry name" value="Vaccinia Virus protein VP39"/>
    <property type="match status" value="1"/>
</dbReference>
<reference evidence="3" key="1">
    <citation type="submission" date="2018-06" db="EMBL/GenBank/DDBJ databases">
        <authorList>
            <person name="Zhirakovskaya E."/>
        </authorList>
    </citation>
    <scope>NUCLEOTIDE SEQUENCE</scope>
</reference>
<accession>A0A3B1DZ50</accession>
<evidence type="ECO:0000256" key="1">
    <source>
        <dbReference type="ARBA" id="ARBA00022884"/>
    </source>
</evidence>
<feature type="domain" description="Ribosomal RNA methyltransferase FtsJ" evidence="2">
    <location>
        <begin position="9"/>
        <end position="133"/>
    </location>
</feature>
<proteinExistence type="predicted"/>
<evidence type="ECO:0000259" key="2">
    <source>
        <dbReference type="Pfam" id="PF01728"/>
    </source>
</evidence>
<dbReference type="PANTHER" id="PTHR32319:SF0">
    <property type="entry name" value="BACTERIAL HEMOLYSIN-LIKE PROTEIN"/>
    <property type="match status" value="1"/>
</dbReference>
<dbReference type="GO" id="GO:0032259">
    <property type="term" value="P:methylation"/>
    <property type="evidence" value="ECO:0007669"/>
    <property type="project" value="UniProtKB-KW"/>
</dbReference>
<keyword evidence="3" id="KW-0808">Transferase</keyword>
<gene>
    <name evidence="3" type="ORF">MNBD_PLANCTO03-2414</name>
</gene>
<dbReference type="InterPro" id="IPR002877">
    <property type="entry name" value="RNA_MeTrfase_FtsJ_dom"/>
</dbReference>
<evidence type="ECO:0000313" key="3">
    <source>
        <dbReference type="EMBL" id="VAX41804.1"/>
    </source>
</evidence>
<keyword evidence="1" id="KW-0694">RNA-binding</keyword>
<protein>
    <submittedName>
        <fullName evidence="3">RNA binding methyltransferase FtsJ like</fullName>
    </submittedName>
</protein>
<dbReference type="EMBL" id="UOGK01000595">
    <property type="protein sequence ID" value="VAX41804.1"/>
    <property type="molecule type" value="Genomic_DNA"/>
</dbReference>
<dbReference type="Pfam" id="PF01728">
    <property type="entry name" value="FtsJ"/>
    <property type="match status" value="1"/>
</dbReference>
<dbReference type="GO" id="GO:0008168">
    <property type="term" value="F:methyltransferase activity"/>
    <property type="evidence" value="ECO:0007669"/>
    <property type="project" value="UniProtKB-KW"/>
</dbReference>
<dbReference type="GO" id="GO:0003723">
    <property type="term" value="F:RNA binding"/>
    <property type="evidence" value="ECO:0007669"/>
    <property type="project" value="UniProtKB-KW"/>
</dbReference>